<evidence type="ECO:0000313" key="3">
    <source>
        <dbReference type="EMBL" id="TMV15167.1"/>
    </source>
</evidence>
<name>A0ABY2XF06_9RHOB</name>
<dbReference type="EMBL" id="VCPC01000001">
    <property type="protein sequence ID" value="TMV15167.1"/>
    <property type="molecule type" value="Genomic_DNA"/>
</dbReference>
<dbReference type="InterPro" id="IPR037523">
    <property type="entry name" value="VOC_core"/>
</dbReference>
<dbReference type="InterPro" id="IPR004360">
    <property type="entry name" value="Glyas_Fos-R_dOase_dom"/>
</dbReference>
<dbReference type="InterPro" id="IPR029068">
    <property type="entry name" value="Glyas_Bleomycin-R_OHBP_Dase"/>
</dbReference>
<sequence length="285" mass="30820">MTVSFRDVRYIRVPVADLDMAGSYASDILGLKLEDRSETALYFRSDARNYALCYSTADGAGVALTVAHRADLDAMAERLAAAGFAPDTLTDDACRTRQIKAGIVAMAPNGVAVEIVWRPMTSGWPFHGTRLTGITGFQAVQLACTDIEANESFWTDGIGAEVSDWAGQAVFLRIDDSHHRIALYPSPRDGLLGATWGVAETNDVMRNWYFLQARQQPIAHGPGRQPTSGAAFVTAKGPGDMLYSYATPMDAAPANGPRQFPDEALSHCAWGSPTEQPEFKGGQDR</sequence>
<dbReference type="Pfam" id="PF00903">
    <property type="entry name" value="Glyoxalase"/>
    <property type="match status" value="1"/>
</dbReference>
<feature type="region of interest" description="Disordered" evidence="1">
    <location>
        <begin position="253"/>
        <end position="285"/>
    </location>
</feature>
<dbReference type="RefSeq" id="WP_138862515.1">
    <property type="nucleotide sequence ID" value="NZ_VCPC01000001.1"/>
</dbReference>
<dbReference type="SUPFAM" id="SSF54593">
    <property type="entry name" value="Glyoxalase/Bleomycin resistance protein/Dihydroxybiphenyl dioxygenase"/>
    <property type="match status" value="2"/>
</dbReference>
<proteinExistence type="predicted"/>
<evidence type="ECO:0000313" key="4">
    <source>
        <dbReference type="Proteomes" id="UP001191082"/>
    </source>
</evidence>
<dbReference type="Gene3D" id="3.10.180.10">
    <property type="entry name" value="2,3-Dihydroxybiphenyl 1,2-Dioxygenase, domain 1"/>
    <property type="match status" value="2"/>
</dbReference>
<dbReference type="Proteomes" id="UP001191082">
    <property type="component" value="Unassembled WGS sequence"/>
</dbReference>
<evidence type="ECO:0000259" key="2">
    <source>
        <dbReference type="PROSITE" id="PS51819"/>
    </source>
</evidence>
<keyword evidence="4" id="KW-1185">Reference proteome</keyword>
<accession>A0ABY2XF06</accession>
<evidence type="ECO:0000256" key="1">
    <source>
        <dbReference type="SAM" id="MobiDB-lite"/>
    </source>
</evidence>
<dbReference type="PROSITE" id="PS51819">
    <property type="entry name" value="VOC"/>
    <property type="match status" value="1"/>
</dbReference>
<protein>
    <submittedName>
        <fullName evidence="3">Oxidoreductase</fullName>
    </submittedName>
</protein>
<comment type="caution">
    <text evidence="3">The sequence shown here is derived from an EMBL/GenBank/DDBJ whole genome shotgun (WGS) entry which is preliminary data.</text>
</comment>
<feature type="domain" description="VOC" evidence="2">
    <location>
        <begin position="7"/>
        <end position="118"/>
    </location>
</feature>
<gene>
    <name evidence="3" type="ORF">FGK64_04185</name>
</gene>
<reference evidence="3 4" key="1">
    <citation type="submission" date="2019-05" db="EMBL/GenBank/DDBJ databases">
        <title>Marivita sp. nov. isolated from sea sediment.</title>
        <authorList>
            <person name="Kim W."/>
        </authorList>
    </citation>
    <scope>NUCLEOTIDE SEQUENCE [LARGE SCALE GENOMIC DNA]</scope>
    <source>
        <strain evidence="3 4">CAU 1492</strain>
    </source>
</reference>
<organism evidence="3 4">
    <name type="scientific">Arenibacterium halophilum</name>
    <dbReference type="NCBI Taxonomy" id="2583821"/>
    <lineage>
        <taxon>Bacteria</taxon>
        <taxon>Pseudomonadati</taxon>
        <taxon>Pseudomonadota</taxon>
        <taxon>Alphaproteobacteria</taxon>
        <taxon>Rhodobacterales</taxon>
        <taxon>Paracoccaceae</taxon>
        <taxon>Arenibacterium</taxon>
    </lineage>
</organism>